<reference evidence="6" key="2">
    <citation type="journal article" date="2023" name="IMA Fungus">
        <title>Comparative genomic study of the Penicillium genus elucidates a diverse pangenome and 15 lateral gene transfer events.</title>
        <authorList>
            <person name="Petersen C."/>
            <person name="Sorensen T."/>
            <person name="Nielsen M.R."/>
            <person name="Sondergaard T.E."/>
            <person name="Sorensen J.L."/>
            <person name="Fitzpatrick D.A."/>
            <person name="Frisvad J.C."/>
            <person name="Nielsen K.L."/>
        </authorList>
    </citation>
    <scope>NUCLEOTIDE SEQUENCE</scope>
    <source>
        <strain evidence="6">IBT 16125</strain>
    </source>
</reference>
<dbReference type="SUPFAM" id="SSF48179">
    <property type="entry name" value="6-phosphogluconate dehydrogenase C-terminal domain-like"/>
    <property type="match status" value="1"/>
</dbReference>
<dbReference type="SUPFAM" id="SSF52413">
    <property type="entry name" value="UDP-glucose/GDP-mannose dehydrogenase C-terminal domain"/>
    <property type="match status" value="1"/>
</dbReference>
<dbReference type="GO" id="GO:0016616">
    <property type="term" value="F:oxidoreductase activity, acting on the CH-OH group of donors, NAD or NADP as acceptor"/>
    <property type="evidence" value="ECO:0007669"/>
    <property type="project" value="InterPro"/>
</dbReference>
<dbReference type="Pfam" id="PF00984">
    <property type="entry name" value="UDPG_MGDP_dh"/>
    <property type="match status" value="1"/>
</dbReference>
<feature type="domain" description="UDP-glucose/GDP-mannose dehydrogenase N-terminal" evidence="5">
    <location>
        <begin position="73"/>
        <end position="222"/>
    </location>
</feature>
<evidence type="ECO:0000256" key="2">
    <source>
        <dbReference type="PIRNR" id="PIRNR000124"/>
    </source>
</evidence>
<dbReference type="InterPro" id="IPR028359">
    <property type="entry name" value="UDP_ManNAc/GlcNAc_DH"/>
</dbReference>
<dbReference type="InterPro" id="IPR017476">
    <property type="entry name" value="UDP-Glc/GDP-Man"/>
</dbReference>
<sequence length="464" mass="50433">MTVTFVPFPPSPDGSEDDNSSSDFFKARPSAHSASNHGLATPPREAQLVDLRSCPPQLSGPAVAQPKTLASVVAVIGVGYVGYQLVMAFAKAYSVIAYDVDQGRLNQVSKTETNPNICYTSNPKAIADATHFLVSVPTRLHHDNTVDTQHLESAISLVAKYARPGSTVIIESSVAVGMTRQLIREVMRTKGLKAGMSPERVDPGRVKPAFETIPKIISGLDDIVPGSLASIHELYQEIFEHLVVVSSPEVAEMTKLYENCQRMVCIAHANEMADACHMIGINALEVSTAAATKPFGYQPYSPGLGVGGHCIPVNPYYLLTNSEFPLLQAATEKMAARPSRMGDRVMRKYLKQYQSQSAQRSDRTRVLVVGVGFKRGQSVLSNSPALSLVRHLLSEWDAYVAFADPLVSAEAVPFCPRLDEKTQWSKQSLEEFDVVIVAVDQVGLDLAVLDRLEGVLVESFVKCC</sequence>
<name>A0AAD6G5J2_9EURO</name>
<evidence type="ECO:0000259" key="5">
    <source>
        <dbReference type="Pfam" id="PF03721"/>
    </source>
</evidence>
<protein>
    <submittedName>
        <fullName evidence="6">UDP-glucose dehydrogenase</fullName>
    </submittedName>
</protein>
<dbReference type="InterPro" id="IPR008927">
    <property type="entry name" value="6-PGluconate_DH-like_C_sf"/>
</dbReference>
<evidence type="ECO:0000313" key="7">
    <source>
        <dbReference type="Proteomes" id="UP001213681"/>
    </source>
</evidence>
<dbReference type="InterPro" id="IPR001732">
    <property type="entry name" value="UDP-Glc/GDP-Man_DH_N"/>
</dbReference>
<dbReference type="Pfam" id="PF03721">
    <property type="entry name" value="UDPG_MGDP_dh_N"/>
    <property type="match status" value="1"/>
</dbReference>
<dbReference type="PIRSF" id="PIRSF500136">
    <property type="entry name" value="UDP_ManNAc_DH"/>
    <property type="match status" value="1"/>
</dbReference>
<feature type="region of interest" description="Disordered" evidence="3">
    <location>
        <begin position="1"/>
        <end position="41"/>
    </location>
</feature>
<dbReference type="PIRSF" id="PIRSF000124">
    <property type="entry name" value="UDPglc_GDPman_dh"/>
    <property type="match status" value="1"/>
</dbReference>
<evidence type="ECO:0000313" key="6">
    <source>
        <dbReference type="EMBL" id="KAJ5455858.1"/>
    </source>
</evidence>
<keyword evidence="7" id="KW-1185">Reference proteome</keyword>
<dbReference type="AlphaFoldDB" id="A0AAD6G5J2"/>
<dbReference type="Proteomes" id="UP001213681">
    <property type="component" value="Unassembled WGS sequence"/>
</dbReference>
<feature type="domain" description="UDP-glucose/GDP-mannose dehydrogenase dimerisation" evidence="4">
    <location>
        <begin position="250"/>
        <end position="323"/>
    </location>
</feature>
<dbReference type="PANTHER" id="PTHR43491">
    <property type="entry name" value="UDP-N-ACETYL-D-MANNOSAMINE DEHYDROGENASE"/>
    <property type="match status" value="1"/>
</dbReference>
<evidence type="ECO:0000256" key="1">
    <source>
        <dbReference type="ARBA" id="ARBA00006601"/>
    </source>
</evidence>
<comment type="similarity">
    <text evidence="1 2">Belongs to the UDP-glucose/GDP-mannose dehydrogenase family.</text>
</comment>
<dbReference type="PANTHER" id="PTHR43491:SF2">
    <property type="entry name" value="UDP-N-ACETYL-D-MANNOSAMINE DEHYDROGENASE"/>
    <property type="match status" value="1"/>
</dbReference>
<dbReference type="NCBIfam" id="TIGR03026">
    <property type="entry name" value="NDP-sugDHase"/>
    <property type="match status" value="1"/>
</dbReference>
<dbReference type="SUPFAM" id="SSF51735">
    <property type="entry name" value="NAD(P)-binding Rossmann-fold domains"/>
    <property type="match status" value="1"/>
</dbReference>
<dbReference type="InterPro" id="IPR036291">
    <property type="entry name" value="NAD(P)-bd_dom_sf"/>
</dbReference>
<evidence type="ECO:0000256" key="3">
    <source>
        <dbReference type="SAM" id="MobiDB-lite"/>
    </source>
</evidence>
<dbReference type="InterPro" id="IPR036220">
    <property type="entry name" value="UDP-Glc/GDP-Man_DH_C_sf"/>
</dbReference>
<gene>
    <name evidence="6" type="ORF">N7458_004122</name>
</gene>
<proteinExistence type="inferred from homology"/>
<dbReference type="GeneID" id="81597747"/>
<dbReference type="RefSeq" id="XP_056768231.1">
    <property type="nucleotide sequence ID" value="XM_056907504.1"/>
</dbReference>
<accession>A0AAD6G5J2</accession>
<dbReference type="GO" id="GO:0000271">
    <property type="term" value="P:polysaccharide biosynthetic process"/>
    <property type="evidence" value="ECO:0007669"/>
    <property type="project" value="InterPro"/>
</dbReference>
<dbReference type="GO" id="GO:0051287">
    <property type="term" value="F:NAD binding"/>
    <property type="evidence" value="ECO:0007669"/>
    <property type="project" value="InterPro"/>
</dbReference>
<dbReference type="Gene3D" id="3.40.50.720">
    <property type="entry name" value="NAD(P)-binding Rossmann-like Domain"/>
    <property type="match status" value="2"/>
</dbReference>
<dbReference type="EMBL" id="JAPVEA010000004">
    <property type="protein sequence ID" value="KAJ5455858.1"/>
    <property type="molecule type" value="Genomic_DNA"/>
</dbReference>
<organism evidence="6 7">
    <name type="scientific">Penicillium daleae</name>
    <dbReference type="NCBI Taxonomy" id="63821"/>
    <lineage>
        <taxon>Eukaryota</taxon>
        <taxon>Fungi</taxon>
        <taxon>Dikarya</taxon>
        <taxon>Ascomycota</taxon>
        <taxon>Pezizomycotina</taxon>
        <taxon>Eurotiomycetes</taxon>
        <taxon>Eurotiomycetidae</taxon>
        <taxon>Eurotiales</taxon>
        <taxon>Aspergillaceae</taxon>
        <taxon>Penicillium</taxon>
    </lineage>
</organism>
<dbReference type="InterPro" id="IPR014026">
    <property type="entry name" value="UDP-Glc/GDP-Man_DH_dimer"/>
</dbReference>
<evidence type="ECO:0000259" key="4">
    <source>
        <dbReference type="Pfam" id="PF00984"/>
    </source>
</evidence>
<comment type="caution">
    <text evidence="6">The sequence shown here is derived from an EMBL/GenBank/DDBJ whole genome shotgun (WGS) entry which is preliminary data.</text>
</comment>
<dbReference type="GO" id="GO:0016628">
    <property type="term" value="F:oxidoreductase activity, acting on the CH-CH group of donors, NAD or NADP as acceptor"/>
    <property type="evidence" value="ECO:0007669"/>
    <property type="project" value="InterPro"/>
</dbReference>
<reference evidence="6" key="1">
    <citation type="submission" date="2022-12" db="EMBL/GenBank/DDBJ databases">
        <authorList>
            <person name="Petersen C."/>
        </authorList>
    </citation>
    <scope>NUCLEOTIDE SEQUENCE</scope>
    <source>
        <strain evidence="6">IBT 16125</strain>
    </source>
</reference>